<gene>
    <name evidence="1" type="ORF">QO018_002023</name>
</gene>
<sequence length="56" mass="6084">MAMTGCLGFCSAGPPMVVSPEDIWCRPETPADIDEIVDSHLRGDVPVERLVMVLAR</sequence>
<name>A0ABU0MIU2_9PROT</name>
<evidence type="ECO:0000313" key="2">
    <source>
        <dbReference type="Proteomes" id="UP001244552"/>
    </source>
</evidence>
<evidence type="ECO:0000313" key="1">
    <source>
        <dbReference type="EMBL" id="MDQ0533174.1"/>
    </source>
</evidence>
<dbReference type="Gene3D" id="3.40.30.10">
    <property type="entry name" value="Glutaredoxin"/>
    <property type="match status" value="1"/>
</dbReference>
<dbReference type="InterPro" id="IPR036249">
    <property type="entry name" value="Thioredoxin-like_sf"/>
</dbReference>
<keyword evidence="2" id="KW-1185">Reference proteome</keyword>
<dbReference type="CDD" id="cd02980">
    <property type="entry name" value="TRX_Fd_family"/>
    <property type="match status" value="1"/>
</dbReference>
<dbReference type="Proteomes" id="UP001244552">
    <property type="component" value="Unassembled WGS sequence"/>
</dbReference>
<proteinExistence type="predicted"/>
<reference evidence="1 2" key="1">
    <citation type="submission" date="2023-07" db="EMBL/GenBank/DDBJ databases">
        <title>Genomic Encyclopedia of Type Strains, Phase IV (KMG-IV): sequencing the most valuable type-strain genomes for metagenomic binning, comparative biology and taxonomic classification.</title>
        <authorList>
            <person name="Goeker M."/>
        </authorList>
    </citation>
    <scope>NUCLEOTIDE SEQUENCE [LARGE SCALE GENOMIC DNA]</scope>
    <source>
        <strain evidence="1 2">DSM 19922</strain>
    </source>
</reference>
<dbReference type="SUPFAM" id="SSF52833">
    <property type="entry name" value="Thioredoxin-like"/>
    <property type="match status" value="1"/>
</dbReference>
<organism evidence="1 2">
    <name type="scientific">Azospirillum picis</name>
    <dbReference type="NCBI Taxonomy" id="488438"/>
    <lineage>
        <taxon>Bacteria</taxon>
        <taxon>Pseudomonadati</taxon>
        <taxon>Pseudomonadota</taxon>
        <taxon>Alphaproteobacteria</taxon>
        <taxon>Rhodospirillales</taxon>
        <taxon>Azospirillaceae</taxon>
        <taxon>Azospirillum</taxon>
    </lineage>
</organism>
<protein>
    <submittedName>
        <fullName evidence="1">(2Fe-2S) ferredoxin</fullName>
    </submittedName>
</protein>
<comment type="caution">
    <text evidence="1">The sequence shown here is derived from an EMBL/GenBank/DDBJ whole genome shotgun (WGS) entry which is preliminary data.</text>
</comment>
<dbReference type="RefSeq" id="WP_246512940.1">
    <property type="nucleotide sequence ID" value="NZ_JAGINO010000005.1"/>
</dbReference>
<accession>A0ABU0MIU2</accession>
<dbReference type="EMBL" id="JAUSVU010000005">
    <property type="protein sequence ID" value="MDQ0533174.1"/>
    <property type="molecule type" value="Genomic_DNA"/>
</dbReference>